<evidence type="ECO:0000256" key="2">
    <source>
        <dbReference type="SAM" id="SignalP"/>
    </source>
</evidence>
<reference evidence="3" key="1">
    <citation type="submission" date="2023-06" db="EMBL/GenBank/DDBJ databases">
        <authorList>
            <person name="Delattre M."/>
        </authorList>
    </citation>
    <scope>NUCLEOTIDE SEQUENCE</scope>
    <source>
        <strain evidence="3">AF72</strain>
    </source>
</reference>
<feature type="non-terminal residue" evidence="3">
    <location>
        <position position="1"/>
    </location>
</feature>
<evidence type="ECO:0000313" key="4">
    <source>
        <dbReference type="Proteomes" id="UP001177023"/>
    </source>
</evidence>
<evidence type="ECO:0000256" key="1">
    <source>
        <dbReference type="SAM" id="MobiDB-lite"/>
    </source>
</evidence>
<protein>
    <submittedName>
        <fullName evidence="3">Uncharacterized protein</fullName>
    </submittedName>
</protein>
<keyword evidence="4" id="KW-1185">Reference proteome</keyword>
<organism evidence="3 4">
    <name type="scientific">Mesorhabditis spiculigera</name>
    <dbReference type="NCBI Taxonomy" id="96644"/>
    <lineage>
        <taxon>Eukaryota</taxon>
        <taxon>Metazoa</taxon>
        <taxon>Ecdysozoa</taxon>
        <taxon>Nematoda</taxon>
        <taxon>Chromadorea</taxon>
        <taxon>Rhabditida</taxon>
        <taxon>Rhabditina</taxon>
        <taxon>Rhabditomorpha</taxon>
        <taxon>Rhabditoidea</taxon>
        <taxon>Rhabditidae</taxon>
        <taxon>Mesorhabditinae</taxon>
        <taxon>Mesorhabditis</taxon>
    </lineage>
</organism>
<feature type="compositionally biased region" description="Basic residues" evidence="1">
    <location>
        <begin position="78"/>
        <end position="95"/>
    </location>
</feature>
<dbReference type="EMBL" id="CATQJA010002659">
    <property type="protein sequence ID" value="CAJ0580212.1"/>
    <property type="molecule type" value="Genomic_DNA"/>
</dbReference>
<dbReference type="Proteomes" id="UP001177023">
    <property type="component" value="Unassembled WGS sequence"/>
</dbReference>
<proteinExistence type="predicted"/>
<gene>
    <name evidence="3" type="ORF">MSPICULIGERA_LOCUS18411</name>
</gene>
<feature type="chain" id="PRO_5041341704" evidence="2">
    <location>
        <begin position="18"/>
        <end position="95"/>
    </location>
</feature>
<sequence length="95" mass="9796">MYKALLVCALLCLAVFAEDAADAPVESAVTRPHHGTHGPHRDHTGGHHSGVTGFRSGSRGPKGHKGTKGPKGSGFTKGHSKGLKKAHKNTKAPSA</sequence>
<evidence type="ECO:0000313" key="3">
    <source>
        <dbReference type="EMBL" id="CAJ0580212.1"/>
    </source>
</evidence>
<dbReference type="AlphaFoldDB" id="A0AA36D5I8"/>
<feature type="region of interest" description="Disordered" evidence="1">
    <location>
        <begin position="23"/>
        <end position="95"/>
    </location>
</feature>
<accession>A0AA36D5I8</accession>
<name>A0AA36D5I8_9BILA</name>
<keyword evidence="2" id="KW-0732">Signal</keyword>
<comment type="caution">
    <text evidence="3">The sequence shown here is derived from an EMBL/GenBank/DDBJ whole genome shotgun (WGS) entry which is preliminary data.</text>
</comment>
<feature type="signal peptide" evidence="2">
    <location>
        <begin position="1"/>
        <end position="17"/>
    </location>
</feature>